<proteinExistence type="predicted"/>
<name>A0A9E8MUF2_9FLAO</name>
<protein>
    <submittedName>
        <fullName evidence="1">Uncharacterized protein</fullName>
    </submittedName>
</protein>
<sequence>MRWSGSLSSFYYFNKKLNKLSFIKDLKGNKWGVANKCFYILNSDNVDYEVSKFRTQKDPSKKVKAVLDEILEV</sequence>
<accession>A0A9E8MUF2</accession>
<evidence type="ECO:0000313" key="2">
    <source>
        <dbReference type="Proteomes" id="UP001164705"/>
    </source>
</evidence>
<dbReference type="Proteomes" id="UP001164705">
    <property type="component" value="Chromosome"/>
</dbReference>
<keyword evidence="2" id="KW-1185">Reference proteome</keyword>
<dbReference type="KEGG" id="lnu:N7U66_17370"/>
<reference evidence="1" key="1">
    <citation type="submission" date="2022-11" db="EMBL/GenBank/DDBJ databases">
        <title>Lacinutrix neustonica HL-RS19T sp. nov., isolated from the surface microlayer sample of brackish Lake Shihwa.</title>
        <authorList>
            <person name="Choi J.Y."/>
            <person name="Hwang C.Y."/>
        </authorList>
    </citation>
    <scope>NUCLEOTIDE SEQUENCE</scope>
    <source>
        <strain evidence="1">HL-RS19</strain>
    </source>
</reference>
<dbReference type="RefSeq" id="WP_267676271.1">
    <property type="nucleotide sequence ID" value="NZ_CP113088.1"/>
</dbReference>
<dbReference type="AlphaFoldDB" id="A0A9E8MUF2"/>
<evidence type="ECO:0000313" key="1">
    <source>
        <dbReference type="EMBL" id="WAC01673.1"/>
    </source>
</evidence>
<organism evidence="1 2">
    <name type="scientific">Lacinutrix neustonica</name>
    <dbReference type="NCBI Taxonomy" id="2980107"/>
    <lineage>
        <taxon>Bacteria</taxon>
        <taxon>Pseudomonadati</taxon>
        <taxon>Bacteroidota</taxon>
        <taxon>Flavobacteriia</taxon>
        <taxon>Flavobacteriales</taxon>
        <taxon>Flavobacteriaceae</taxon>
        <taxon>Lacinutrix</taxon>
    </lineage>
</organism>
<dbReference type="EMBL" id="CP113088">
    <property type="protein sequence ID" value="WAC01673.1"/>
    <property type="molecule type" value="Genomic_DNA"/>
</dbReference>
<gene>
    <name evidence="1" type="ORF">N7U66_17370</name>
</gene>